<keyword evidence="4" id="KW-1185">Reference proteome</keyword>
<keyword evidence="2" id="KW-0472">Membrane</keyword>
<sequence>MGNKSSASVAKSEELADTLASWTRHIHDYVEKTGGVYDPDDLARRIRFVSRPLAQALVNSHPVVVEDAFAFVTTLATELGDHLRPFLVKIIAILINDTKCSRSQCIQSLARLAYFDITCISECFTTHIALDGRLRQMYYHVLRTVVEGPVLVQLELPAYAVLLDLLLDCLENFREPLRQKMAVVMQFALQSEKFPTIWASHWDTKTKLRYKKSLPECRQIAKLWAVETYATSPPRAPRPARRQTVPGSTVPTVPPLFSATSAASPARPKRPFSHIGRKLNESVLSSIPGDISSHTIDPFPPSFQPPPASVPTPVATSASVAAASVAIPAAAPPRPVSEPLLPSKPAPPPPPHPAPINPSVFPHPSWHVWALHWIRQQWQSRSFVWGLMFVSILFAVTGVVHSFLAFSQDFEAWKHRVALDDYQTSIDRSEREVLRVSWKLKEMARASAKDHKAATTDWTHDHAQAKAISKAWQTIQDQLAAPP</sequence>
<organism evidence="3 4">
    <name type="scientific">Aphanomyces euteiches</name>
    <dbReference type="NCBI Taxonomy" id="100861"/>
    <lineage>
        <taxon>Eukaryota</taxon>
        <taxon>Sar</taxon>
        <taxon>Stramenopiles</taxon>
        <taxon>Oomycota</taxon>
        <taxon>Saprolegniomycetes</taxon>
        <taxon>Saprolegniales</taxon>
        <taxon>Verrucalvaceae</taxon>
        <taxon>Aphanomyces</taxon>
    </lineage>
</organism>
<proteinExistence type="predicted"/>
<keyword evidence="2" id="KW-0812">Transmembrane</keyword>
<dbReference type="AlphaFoldDB" id="A0A6G0WZA0"/>
<feature type="region of interest" description="Disordered" evidence="1">
    <location>
        <begin position="232"/>
        <end position="275"/>
    </location>
</feature>
<reference evidence="3 4" key="1">
    <citation type="submission" date="2019-07" db="EMBL/GenBank/DDBJ databases">
        <title>Genomics analysis of Aphanomyces spp. identifies a new class of oomycete effector associated with host adaptation.</title>
        <authorList>
            <person name="Gaulin E."/>
        </authorList>
    </citation>
    <scope>NUCLEOTIDE SEQUENCE [LARGE SCALE GENOMIC DNA]</scope>
    <source>
        <strain evidence="3 4">ATCC 201684</strain>
    </source>
</reference>
<dbReference type="Proteomes" id="UP000481153">
    <property type="component" value="Unassembled WGS sequence"/>
</dbReference>
<protein>
    <submittedName>
        <fullName evidence="3">Uncharacterized protein</fullName>
    </submittedName>
</protein>
<feature type="compositionally biased region" description="Low complexity" evidence="1">
    <location>
        <begin position="242"/>
        <end position="251"/>
    </location>
</feature>
<evidence type="ECO:0000256" key="2">
    <source>
        <dbReference type="SAM" id="Phobius"/>
    </source>
</evidence>
<evidence type="ECO:0000256" key="1">
    <source>
        <dbReference type="SAM" id="MobiDB-lite"/>
    </source>
</evidence>
<keyword evidence="2" id="KW-1133">Transmembrane helix</keyword>
<name>A0A6G0WZA0_9STRA</name>
<evidence type="ECO:0000313" key="3">
    <source>
        <dbReference type="EMBL" id="KAF0732890.1"/>
    </source>
</evidence>
<dbReference type="VEuPathDB" id="FungiDB:AeMF1_001923"/>
<comment type="caution">
    <text evidence="3">The sequence shown here is derived from an EMBL/GenBank/DDBJ whole genome shotgun (WGS) entry which is preliminary data.</text>
</comment>
<feature type="transmembrane region" description="Helical" evidence="2">
    <location>
        <begin position="383"/>
        <end position="406"/>
    </location>
</feature>
<accession>A0A6G0WZA0</accession>
<gene>
    <name evidence="3" type="ORF">Ae201684_010213</name>
</gene>
<dbReference type="EMBL" id="VJMJ01000128">
    <property type="protein sequence ID" value="KAF0732890.1"/>
    <property type="molecule type" value="Genomic_DNA"/>
</dbReference>
<feature type="region of interest" description="Disordered" evidence="1">
    <location>
        <begin position="336"/>
        <end position="356"/>
    </location>
</feature>
<evidence type="ECO:0000313" key="4">
    <source>
        <dbReference type="Proteomes" id="UP000481153"/>
    </source>
</evidence>